<name>A0A0F9K9U5_9ZZZZ</name>
<proteinExistence type="predicted"/>
<protein>
    <submittedName>
        <fullName evidence="1">Uncharacterized protein</fullName>
    </submittedName>
</protein>
<gene>
    <name evidence="1" type="ORF">LCGC14_1357000</name>
</gene>
<organism evidence="1">
    <name type="scientific">marine sediment metagenome</name>
    <dbReference type="NCBI Taxonomy" id="412755"/>
    <lineage>
        <taxon>unclassified sequences</taxon>
        <taxon>metagenomes</taxon>
        <taxon>ecological metagenomes</taxon>
    </lineage>
</organism>
<sequence>MLAEGSTEWNTSISTSPFNWKASLNQLRDNGLYRDLDLVGSNSIIVCLILEVVTVKTPCSLNPKSFI</sequence>
<reference evidence="1" key="1">
    <citation type="journal article" date="2015" name="Nature">
        <title>Complex archaea that bridge the gap between prokaryotes and eukaryotes.</title>
        <authorList>
            <person name="Spang A."/>
            <person name="Saw J.H."/>
            <person name="Jorgensen S.L."/>
            <person name="Zaremba-Niedzwiedzka K."/>
            <person name="Martijn J."/>
            <person name="Lind A.E."/>
            <person name="van Eijk R."/>
            <person name="Schleper C."/>
            <person name="Guy L."/>
            <person name="Ettema T.J."/>
        </authorList>
    </citation>
    <scope>NUCLEOTIDE SEQUENCE</scope>
</reference>
<evidence type="ECO:0000313" key="1">
    <source>
        <dbReference type="EMBL" id="KKM78733.1"/>
    </source>
</evidence>
<comment type="caution">
    <text evidence="1">The sequence shown here is derived from an EMBL/GenBank/DDBJ whole genome shotgun (WGS) entry which is preliminary data.</text>
</comment>
<dbReference type="EMBL" id="LAZR01008443">
    <property type="protein sequence ID" value="KKM78733.1"/>
    <property type="molecule type" value="Genomic_DNA"/>
</dbReference>
<dbReference type="AlphaFoldDB" id="A0A0F9K9U5"/>
<accession>A0A0F9K9U5</accession>